<keyword evidence="7 10" id="KW-0443">Lipid metabolism</keyword>
<evidence type="ECO:0000313" key="13">
    <source>
        <dbReference type="EMBL" id="PCG76937.1"/>
    </source>
</evidence>
<comment type="catalytic activity">
    <reaction evidence="9 10">
        <text>a long-chain fatty acyl-CoA + 2 NADPH + 2 H(+) = a long-chain primary fatty alcohol + 2 NADP(+) + CoA</text>
        <dbReference type="Rhea" id="RHEA:52716"/>
        <dbReference type="ChEBI" id="CHEBI:15378"/>
        <dbReference type="ChEBI" id="CHEBI:57287"/>
        <dbReference type="ChEBI" id="CHEBI:57783"/>
        <dbReference type="ChEBI" id="CHEBI:58349"/>
        <dbReference type="ChEBI" id="CHEBI:77396"/>
        <dbReference type="ChEBI" id="CHEBI:83139"/>
        <dbReference type="EC" id="1.2.1.84"/>
    </reaction>
</comment>
<evidence type="ECO:0000256" key="6">
    <source>
        <dbReference type="ARBA" id="ARBA00022989"/>
    </source>
</evidence>
<feature type="domain" description="Thioester reductase (TE)" evidence="12">
    <location>
        <begin position="40"/>
        <end position="314"/>
    </location>
</feature>
<dbReference type="EC" id="1.2.1.84" evidence="10"/>
<evidence type="ECO:0000256" key="2">
    <source>
        <dbReference type="ARBA" id="ARBA00005928"/>
    </source>
</evidence>
<dbReference type="EMBL" id="NWSH01000368">
    <property type="protein sequence ID" value="PCG76937.1"/>
    <property type="molecule type" value="Genomic_DNA"/>
</dbReference>
<feature type="transmembrane region" description="Helical" evidence="10">
    <location>
        <begin position="488"/>
        <end position="513"/>
    </location>
</feature>
<keyword evidence="6 10" id="KW-1133">Transmembrane helix</keyword>
<keyword evidence="3 10" id="KW-0444">Lipid biosynthesis</keyword>
<protein>
    <recommendedName>
        <fullName evidence="10">Fatty acyl-CoA reductase</fullName>
        <ecNumber evidence="10">1.2.1.84</ecNumber>
    </recommendedName>
</protein>
<dbReference type="PANTHER" id="PTHR11011:SF60">
    <property type="entry name" value="FATTY ACYL-COA REDUCTASE-RELATED"/>
    <property type="match status" value="1"/>
</dbReference>
<dbReference type="GO" id="GO:0035336">
    <property type="term" value="P:long-chain fatty-acyl-CoA metabolic process"/>
    <property type="evidence" value="ECO:0007669"/>
    <property type="project" value="TreeGrafter"/>
</dbReference>
<dbReference type="GO" id="GO:0016020">
    <property type="term" value="C:membrane"/>
    <property type="evidence" value="ECO:0007669"/>
    <property type="project" value="UniProtKB-SubCell"/>
</dbReference>
<evidence type="ECO:0000256" key="10">
    <source>
        <dbReference type="RuleBase" id="RU363097"/>
    </source>
</evidence>
<comment type="caution">
    <text evidence="13">The sequence shown here is derived from an EMBL/GenBank/DDBJ whole genome shotgun (WGS) entry which is preliminary data.</text>
</comment>
<reference evidence="13" key="1">
    <citation type="submission" date="2017-09" db="EMBL/GenBank/DDBJ databases">
        <title>Contemporary evolution of a Lepidopteran species, Heliothis virescens, in response to modern agricultural practices.</title>
        <authorList>
            <person name="Fritz M.L."/>
            <person name="Deyonke A.M."/>
            <person name="Papanicolaou A."/>
            <person name="Micinski S."/>
            <person name="Westbrook J."/>
            <person name="Gould F."/>
        </authorList>
    </citation>
    <scope>NUCLEOTIDE SEQUENCE [LARGE SCALE GENOMIC DNA]</scope>
    <source>
        <strain evidence="13">HvINT-</strain>
        <tissue evidence="13">Whole body</tissue>
    </source>
</reference>
<dbReference type="FunFam" id="3.40.50.720:FF:000143">
    <property type="entry name" value="Fatty acyl-CoA reductase"/>
    <property type="match status" value="1"/>
</dbReference>
<proteinExistence type="inferred from homology"/>
<dbReference type="PANTHER" id="PTHR11011">
    <property type="entry name" value="MALE STERILITY PROTEIN 2-RELATED"/>
    <property type="match status" value="1"/>
</dbReference>
<dbReference type="STRING" id="7102.A0A2A4JY41"/>
<comment type="subcellular location">
    <subcellularLocation>
        <location evidence="1">Membrane</location>
        <topology evidence="1">Multi-pass membrane protein</topology>
    </subcellularLocation>
</comment>
<accession>A0A2A4JY41</accession>
<evidence type="ECO:0000256" key="1">
    <source>
        <dbReference type="ARBA" id="ARBA00004141"/>
    </source>
</evidence>
<evidence type="ECO:0000256" key="4">
    <source>
        <dbReference type="ARBA" id="ARBA00022692"/>
    </source>
</evidence>
<organism evidence="13">
    <name type="scientific">Heliothis virescens</name>
    <name type="common">Tobacco budworm moth</name>
    <dbReference type="NCBI Taxonomy" id="7102"/>
    <lineage>
        <taxon>Eukaryota</taxon>
        <taxon>Metazoa</taxon>
        <taxon>Ecdysozoa</taxon>
        <taxon>Arthropoda</taxon>
        <taxon>Hexapoda</taxon>
        <taxon>Insecta</taxon>
        <taxon>Pterygota</taxon>
        <taxon>Neoptera</taxon>
        <taxon>Endopterygota</taxon>
        <taxon>Lepidoptera</taxon>
        <taxon>Glossata</taxon>
        <taxon>Ditrysia</taxon>
        <taxon>Noctuoidea</taxon>
        <taxon>Noctuidae</taxon>
        <taxon>Heliothinae</taxon>
        <taxon>Heliothis</taxon>
    </lineage>
</organism>
<dbReference type="AlphaFoldDB" id="A0A2A4JY41"/>
<keyword evidence="5 10" id="KW-0521">NADP</keyword>
<evidence type="ECO:0000256" key="8">
    <source>
        <dbReference type="ARBA" id="ARBA00023136"/>
    </source>
</evidence>
<dbReference type="CDD" id="cd05236">
    <property type="entry name" value="FAR-N_SDR_e"/>
    <property type="match status" value="1"/>
</dbReference>
<evidence type="ECO:0000256" key="9">
    <source>
        <dbReference type="ARBA" id="ARBA00052530"/>
    </source>
</evidence>
<dbReference type="GO" id="GO:0102965">
    <property type="term" value="F:alcohol-forming long-chain fatty acyl-CoA reductase activity"/>
    <property type="evidence" value="ECO:0007669"/>
    <property type="project" value="UniProtKB-EC"/>
</dbReference>
<dbReference type="SUPFAM" id="SSF51735">
    <property type="entry name" value="NAD(P)-binding Rossmann-fold domains"/>
    <property type="match status" value="1"/>
</dbReference>
<dbReference type="InterPro" id="IPR026055">
    <property type="entry name" value="FAR"/>
</dbReference>
<dbReference type="InterPro" id="IPR036291">
    <property type="entry name" value="NAD(P)-bd_dom_sf"/>
</dbReference>
<evidence type="ECO:0000259" key="12">
    <source>
        <dbReference type="Pfam" id="PF07993"/>
    </source>
</evidence>
<dbReference type="InterPro" id="IPR033640">
    <property type="entry name" value="FAR_C"/>
</dbReference>
<comment type="function">
    <text evidence="10">Catalyzes the reduction of fatty acyl-CoA to fatty alcohols.</text>
</comment>
<evidence type="ECO:0000256" key="5">
    <source>
        <dbReference type="ARBA" id="ARBA00022857"/>
    </source>
</evidence>
<dbReference type="InterPro" id="IPR013120">
    <property type="entry name" value="FAR_NAD-bd"/>
</dbReference>
<dbReference type="Gene3D" id="3.40.50.720">
    <property type="entry name" value="NAD(P)-binding Rossmann-like Domain"/>
    <property type="match status" value="1"/>
</dbReference>
<comment type="similarity">
    <text evidence="2 10">Belongs to the fatty acyl-CoA reductase family.</text>
</comment>
<evidence type="ECO:0000259" key="11">
    <source>
        <dbReference type="Pfam" id="PF03015"/>
    </source>
</evidence>
<dbReference type="GO" id="GO:0080019">
    <property type="term" value="F:alcohol-forming very long-chain fatty acyl-CoA reductase activity"/>
    <property type="evidence" value="ECO:0007669"/>
    <property type="project" value="InterPro"/>
</dbReference>
<evidence type="ECO:0000256" key="7">
    <source>
        <dbReference type="ARBA" id="ARBA00023098"/>
    </source>
</evidence>
<keyword evidence="8 10" id="KW-0472">Membrane</keyword>
<dbReference type="GO" id="GO:0005777">
    <property type="term" value="C:peroxisome"/>
    <property type="evidence" value="ECO:0007669"/>
    <property type="project" value="TreeGrafter"/>
</dbReference>
<feature type="domain" description="Fatty acyl-CoA reductase C-terminal" evidence="11">
    <location>
        <begin position="383"/>
        <end position="475"/>
    </location>
</feature>
<keyword evidence="10" id="KW-0560">Oxidoreductase</keyword>
<dbReference type="Pfam" id="PF07993">
    <property type="entry name" value="NAD_binding_4"/>
    <property type="match status" value="1"/>
</dbReference>
<sequence>MDAAKEVIFKALECQKGTKELIARGDSTVQQFYCGATVFVTGGSGFLGKQLVEKLFRTCKLKKAYVLMRAKKGKSVEERLAEIFKDPVYESLWEEQPDFIERIVPIVGELSEKELGISENDREAIIKEVDVIFHVAATVYFQEPLRSATFTNVRGTRDLLRLAKQCKKLRSFIYVSTTYSHATFSRRDTQVLEQFYPSPIPPDLMIDMAERMDEDRINFIKDGMITDWPNTYSFTKALAEELVRCHLEELPVTVVRPSIVVCAKKEPYPGWIDISSMFGPSGITLGCMLGVIHALQSVQDIGIDFIPVDYVNNVAIIAAANTNKKHRIYNVASTNRNRITWGGLSYILNNVARRTIISPQAIWYCFVVQSPYKWVFQLTSFFLHTIPSNIADGVCVLLKKPPRLKKTYATITKMATTVAFYTNNNWVFDDNNTVELFNSLSDADRIIYHCDATDINWTDQIVLWCVGLRKYIVKDGLKDTQWGMKKQFYFRLTTYVVSGLLAFIILLFIRYFFVVVKNVFS</sequence>
<keyword evidence="4 10" id="KW-0812">Transmembrane</keyword>
<evidence type="ECO:0000256" key="3">
    <source>
        <dbReference type="ARBA" id="ARBA00022516"/>
    </source>
</evidence>
<gene>
    <name evidence="13" type="ORF">B5V51_8389</name>
</gene>
<dbReference type="CDD" id="cd09071">
    <property type="entry name" value="FAR_C"/>
    <property type="match status" value="1"/>
</dbReference>
<dbReference type="Pfam" id="PF03015">
    <property type="entry name" value="Sterile"/>
    <property type="match status" value="1"/>
</dbReference>
<name>A0A2A4JY41_HELVI</name>